<reference evidence="1" key="1">
    <citation type="submission" date="2021-06" db="EMBL/GenBank/DDBJ databases">
        <title>Parelaphostrongylus tenuis whole genome reference sequence.</title>
        <authorList>
            <person name="Garwood T.J."/>
            <person name="Larsen P.A."/>
            <person name="Fountain-Jones N.M."/>
            <person name="Garbe J.R."/>
            <person name="Macchietto M.G."/>
            <person name="Kania S.A."/>
            <person name="Gerhold R.W."/>
            <person name="Richards J.E."/>
            <person name="Wolf T.M."/>
        </authorList>
    </citation>
    <scope>NUCLEOTIDE SEQUENCE</scope>
    <source>
        <strain evidence="1">MNPRO001-30</strain>
        <tissue evidence="1">Meninges</tissue>
    </source>
</reference>
<proteinExistence type="predicted"/>
<accession>A0AAD5N8H4</accession>
<keyword evidence="2" id="KW-1185">Reference proteome</keyword>
<name>A0AAD5N8H4_PARTN</name>
<organism evidence="1 2">
    <name type="scientific">Parelaphostrongylus tenuis</name>
    <name type="common">Meningeal worm</name>
    <dbReference type="NCBI Taxonomy" id="148309"/>
    <lineage>
        <taxon>Eukaryota</taxon>
        <taxon>Metazoa</taxon>
        <taxon>Ecdysozoa</taxon>
        <taxon>Nematoda</taxon>
        <taxon>Chromadorea</taxon>
        <taxon>Rhabditida</taxon>
        <taxon>Rhabditina</taxon>
        <taxon>Rhabditomorpha</taxon>
        <taxon>Strongyloidea</taxon>
        <taxon>Metastrongylidae</taxon>
        <taxon>Parelaphostrongylus</taxon>
    </lineage>
</organism>
<sequence>MRAEKSIDVFQTLSFVFTFSNCSNVQIFGTSKSECDECNEFFTGVDRLFNSTDVENGISVEKIVVRN</sequence>
<comment type="caution">
    <text evidence="1">The sequence shown here is derived from an EMBL/GenBank/DDBJ whole genome shotgun (WGS) entry which is preliminary data.</text>
</comment>
<gene>
    <name evidence="1" type="ORF">KIN20_019249</name>
</gene>
<dbReference type="EMBL" id="JAHQIW010003838">
    <property type="protein sequence ID" value="KAJ1360314.1"/>
    <property type="molecule type" value="Genomic_DNA"/>
</dbReference>
<dbReference type="Proteomes" id="UP001196413">
    <property type="component" value="Unassembled WGS sequence"/>
</dbReference>
<evidence type="ECO:0000313" key="1">
    <source>
        <dbReference type="EMBL" id="KAJ1360314.1"/>
    </source>
</evidence>
<evidence type="ECO:0000313" key="2">
    <source>
        <dbReference type="Proteomes" id="UP001196413"/>
    </source>
</evidence>
<protein>
    <submittedName>
        <fullName evidence="1">Uncharacterized protein</fullName>
    </submittedName>
</protein>
<dbReference type="AlphaFoldDB" id="A0AAD5N8H4"/>